<evidence type="ECO:0000313" key="3">
    <source>
        <dbReference type="Proteomes" id="UP000251993"/>
    </source>
</evidence>
<gene>
    <name evidence="2" type="ORF">DR864_28620</name>
</gene>
<keyword evidence="3" id="KW-1185">Reference proteome</keyword>
<protein>
    <submittedName>
        <fullName evidence="2">Uncharacterized protein</fullName>
    </submittedName>
</protein>
<dbReference type="KEGG" id="run:DR864_28620"/>
<keyword evidence="1" id="KW-0472">Membrane</keyword>
<name>A0A344TT66_9BACT</name>
<evidence type="ECO:0000256" key="1">
    <source>
        <dbReference type="SAM" id="Phobius"/>
    </source>
</evidence>
<dbReference type="EMBL" id="CP030851">
    <property type="protein sequence ID" value="AXE21837.1"/>
    <property type="molecule type" value="Genomic_DNA"/>
</dbReference>
<keyword evidence="2" id="KW-0614">Plasmid</keyword>
<proteinExistence type="predicted"/>
<accession>A0A344TT66</accession>
<evidence type="ECO:0000313" key="2">
    <source>
        <dbReference type="EMBL" id="AXE21837.1"/>
    </source>
</evidence>
<sequence>MEAKSKTIKPAQFDEILKSISEIKSPKRKGKKQGYLYENYEKLVGLAEDIKLNKIFSELETNTVSMKINDLKVFFGEKTVNQFLNTADLTIGTLRSKIIAFKKNIALGSGKAIELLEYLEKTVITVLKQLIENIPSLIKTKIESLIGKLSQEIFPKMSKTSKILSEFAGALLDLPDLLLDGFSVAFAFQDYELREVYNVQQQKEIEKTFWTSAFTFLGGVILFIGGIIAAYLACIPAIICLAVTGIFLGIYELITSNDAIGQLGYWLSSEIGFL</sequence>
<geneLocation type="plasmid" evidence="2 3">
    <name>unnamed1</name>
</geneLocation>
<organism evidence="2 3">
    <name type="scientific">Runella rosea</name>
    <dbReference type="NCBI Taxonomy" id="2259595"/>
    <lineage>
        <taxon>Bacteria</taxon>
        <taxon>Pseudomonadati</taxon>
        <taxon>Bacteroidota</taxon>
        <taxon>Cytophagia</taxon>
        <taxon>Cytophagales</taxon>
        <taxon>Spirosomataceae</taxon>
        <taxon>Runella</taxon>
    </lineage>
</organism>
<keyword evidence="1" id="KW-0812">Transmembrane</keyword>
<feature type="transmembrane region" description="Helical" evidence="1">
    <location>
        <begin position="235"/>
        <end position="254"/>
    </location>
</feature>
<keyword evidence="1" id="KW-1133">Transmembrane helix</keyword>
<reference evidence="2 3" key="1">
    <citation type="submission" date="2018-07" db="EMBL/GenBank/DDBJ databases">
        <title>Genome sequencing of Runella.</title>
        <authorList>
            <person name="Baek M.-G."/>
            <person name="Yi H."/>
        </authorList>
    </citation>
    <scope>NUCLEOTIDE SEQUENCE [LARGE SCALE GENOMIC DNA]</scope>
    <source>
        <strain evidence="2 3">HYN0085</strain>
        <plasmid evidence="2 3">unnamed1</plasmid>
    </source>
</reference>
<dbReference type="Proteomes" id="UP000251993">
    <property type="component" value="Plasmid unnamed1"/>
</dbReference>
<dbReference type="AlphaFoldDB" id="A0A344TT66"/>
<feature type="transmembrane region" description="Helical" evidence="1">
    <location>
        <begin position="209"/>
        <end position="229"/>
    </location>
</feature>